<dbReference type="NCBIfam" id="TIGR03342">
    <property type="entry name" value="dsrC_tusE_dsvC"/>
    <property type="match status" value="1"/>
</dbReference>
<protein>
    <recommendedName>
        <fullName evidence="3">Sulfurtransferase</fullName>
        <ecNumber evidence="3">2.8.1.-</ecNumber>
    </recommendedName>
</protein>
<comment type="similarity">
    <text evidence="3">Belongs to the dsrC/tusE family.</text>
</comment>
<evidence type="ECO:0000256" key="3">
    <source>
        <dbReference type="PIRNR" id="PIRNR006223"/>
    </source>
</evidence>
<dbReference type="GO" id="GO:0002143">
    <property type="term" value="P:tRNA wobble position uridine thiolation"/>
    <property type="evidence" value="ECO:0007669"/>
    <property type="project" value="TreeGrafter"/>
</dbReference>
<dbReference type="GO" id="GO:0097163">
    <property type="term" value="F:sulfur carrier activity"/>
    <property type="evidence" value="ECO:0007669"/>
    <property type="project" value="TreeGrafter"/>
</dbReference>
<dbReference type="EMBL" id="JAAIJQ010000029">
    <property type="protein sequence ID" value="NEV62512.1"/>
    <property type="molecule type" value="Genomic_DNA"/>
</dbReference>
<proteinExistence type="inferred from homology"/>
<dbReference type="InterPro" id="IPR025526">
    <property type="entry name" value="DsrC-like_dom_sf"/>
</dbReference>
<gene>
    <name evidence="5" type="ORF">G3446_11525</name>
</gene>
<dbReference type="InterPro" id="IPR007453">
    <property type="entry name" value="DsrC/TusE"/>
</dbReference>
<dbReference type="GO" id="GO:0016740">
    <property type="term" value="F:transferase activity"/>
    <property type="evidence" value="ECO:0007669"/>
    <property type="project" value="UniProtKB-KW"/>
</dbReference>
<evidence type="ECO:0000256" key="2">
    <source>
        <dbReference type="ARBA" id="ARBA00022490"/>
    </source>
</evidence>
<comment type="caution">
    <text evidence="5">The sequence shown here is derived from an EMBL/GenBank/DDBJ whole genome shotgun (WGS) entry which is preliminary data.</text>
</comment>
<organism evidence="5 6">
    <name type="scientific">Thiorhodococcus minor</name>
    <dbReference type="NCBI Taxonomy" id="57489"/>
    <lineage>
        <taxon>Bacteria</taxon>
        <taxon>Pseudomonadati</taxon>
        <taxon>Pseudomonadota</taxon>
        <taxon>Gammaproteobacteria</taxon>
        <taxon>Chromatiales</taxon>
        <taxon>Chromatiaceae</taxon>
        <taxon>Thiorhodococcus</taxon>
    </lineage>
</organism>
<evidence type="ECO:0000313" key="5">
    <source>
        <dbReference type="EMBL" id="NEV62512.1"/>
    </source>
</evidence>
<keyword evidence="6" id="KW-1185">Reference proteome</keyword>
<evidence type="ECO:0000256" key="1">
    <source>
        <dbReference type="ARBA" id="ARBA00004496"/>
    </source>
</evidence>
<sequence length="119" mass="12862">MAETMTEIMNPGTASKEPGFPHAPQDWSTSAAETAAQGDGISLSDDHWETLKALQAYFDRKEQPNVRELHDALDEAFHERGGIKYLYEIFPGGPVAQGCRFAGLKPPAGAVDPSFGSVQ</sequence>
<dbReference type="PIRSF" id="PIRSF006223">
    <property type="entry name" value="DsrC_TusE"/>
    <property type="match status" value="1"/>
</dbReference>
<evidence type="ECO:0000313" key="6">
    <source>
        <dbReference type="Proteomes" id="UP000483379"/>
    </source>
</evidence>
<evidence type="ECO:0000256" key="4">
    <source>
        <dbReference type="SAM" id="MobiDB-lite"/>
    </source>
</evidence>
<dbReference type="PANTHER" id="PTHR37010">
    <property type="entry name" value="SULFURTRANSFERASE TUSE"/>
    <property type="match status" value="1"/>
</dbReference>
<dbReference type="Gene3D" id="1.10.10.370">
    <property type="entry name" value="DsrC-like protein, C-terminal domain"/>
    <property type="match status" value="1"/>
</dbReference>
<reference evidence="5 6" key="1">
    <citation type="submission" date="2020-02" db="EMBL/GenBank/DDBJ databases">
        <title>Genome sequences of Thiorhodococcus mannitoliphagus and Thiorhodococcus minor, purple sulfur photosynthetic bacteria in the gammaproteobacterial family, Chromatiaceae.</title>
        <authorList>
            <person name="Aviles F.A."/>
            <person name="Meyer T.E."/>
            <person name="Kyndt J.A."/>
        </authorList>
    </citation>
    <scope>NUCLEOTIDE SEQUENCE [LARGE SCALE GENOMIC DNA]</scope>
    <source>
        <strain evidence="5 6">DSM 11518</strain>
    </source>
</reference>
<dbReference type="GO" id="GO:0005737">
    <property type="term" value="C:cytoplasm"/>
    <property type="evidence" value="ECO:0007669"/>
    <property type="project" value="UniProtKB-SubCell"/>
</dbReference>
<dbReference type="InterPro" id="IPR042072">
    <property type="entry name" value="DsrC-like_C"/>
</dbReference>
<keyword evidence="3" id="KW-0808">Transferase</keyword>
<keyword evidence="2" id="KW-0963">Cytoplasm</keyword>
<dbReference type="RefSeq" id="WP_164452980.1">
    <property type="nucleotide sequence ID" value="NZ_JAAIJQ010000029.1"/>
</dbReference>
<dbReference type="Pfam" id="PF04358">
    <property type="entry name" value="DsrC"/>
    <property type="match status" value="1"/>
</dbReference>
<dbReference type="PANTHER" id="PTHR37010:SF1">
    <property type="entry name" value="SULFURTRANSFERASE TUSE"/>
    <property type="match status" value="1"/>
</dbReference>
<comment type="subcellular location">
    <subcellularLocation>
        <location evidence="1">Cytoplasm</location>
    </subcellularLocation>
</comment>
<dbReference type="Proteomes" id="UP000483379">
    <property type="component" value="Unassembled WGS sequence"/>
</dbReference>
<dbReference type="SUPFAM" id="SSF69721">
    <property type="entry name" value="DsrC, the gamma subunit of dissimilatory sulfite reductase"/>
    <property type="match status" value="1"/>
</dbReference>
<name>A0A6M0JYG3_9GAMM</name>
<dbReference type="EC" id="2.8.1.-" evidence="3"/>
<accession>A0A6M0JYG3</accession>
<comment type="function">
    <text evidence="3">Part of a sulfur-relay system.</text>
</comment>
<feature type="region of interest" description="Disordered" evidence="4">
    <location>
        <begin position="1"/>
        <end position="43"/>
    </location>
</feature>
<dbReference type="AlphaFoldDB" id="A0A6M0JYG3"/>